<feature type="compositionally biased region" description="Low complexity" evidence="1">
    <location>
        <begin position="80"/>
        <end position="94"/>
    </location>
</feature>
<name>A0A699Z7A1_HAELA</name>
<feature type="compositionally biased region" description="Polar residues" evidence="1">
    <location>
        <begin position="128"/>
        <end position="137"/>
    </location>
</feature>
<accession>A0A699Z7A1</accession>
<sequence>MTLPSEPEERAQSTQQAAAHPSKVAKKRATEGSSEVEVKEVKKKKKVLSPPLALGPVAAPAPLPKPATTLAQVAALAGRQASRPAPSATARAQEPVPPPPSLSPEPPAAPKPDAVAHASPSQAMVIRSCSQQPTSARKGTRAFKPVKSLVDCLVAKLGAPADANATGTVSGSGSPAPTRPTHLKSAHLKPQLVSLAQGLIREYGSLEVESAASAI</sequence>
<evidence type="ECO:0000313" key="3">
    <source>
        <dbReference type="Proteomes" id="UP000485058"/>
    </source>
</evidence>
<feature type="compositionally biased region" description="Polar residues" evidence="1">
    <location>
        <begin position="165"/>
        <end position="175"/>
    </location>
</feature>
<feature type="compositionally biased region" description="Low complexity" evidence="1">
    <location>
        <begin position="48"/>
        <end position="58"/>
    </location>
</feature>
<feature type="compositionally biased region" description="Pro residues" evidence="1">
    <location>
        <begin position="95"/>
        <end position="110"/>
    </location>
</feature>
<reference evidence="2 3" key="1">
    <citation type="submission" date="2020-02" db="EMBL/GenBank/DDBJ databases">
        <title>Draft genome sequence of Haematococcus lacustris strain NIES-144.</title>
        <authorList>
            <person name="Morimoto D."/>
            <person name="Nakagawa S."/>
            <person name="Yoshida T."/>
            <person name="Sawayama S."/>
        </authorList>
    </citation>
    <scope>NUCLEOTIDE SEQUENCE [LARGE SCALE GENOMIC DNA]</scope>
    <source>
        <strain evidence="2 3">NIES-144</strain>
    </source>
</reference>
<dbReference type="Proteomes" id="UP000485058">
    <property type="component" value="Unassembled WGS sequence"/>
</dbReference>
<evidence type="ECO:0000256" key="1">
    <source>
        <dbReference type="SAM" id="MobiDB-lite"/>
    </source>
</evidence>
<keyword evidence="3" id="KW-1185">Reference proteome</keyword>
<organism evidence="2 3">
    <name type="scientific">Haematococcus lacustris</name>
    <name type="common">Green alga</name>
    <name type="synonym">Haematococcus pluvialis</name>
    <dbReference type="NCBI Taxonomy" id="44745"/>
    <lineage>
        <taxon>Eukaryota</taxon>
        <taxon>Viridiplantae</taxon>
        <taxon>Chlorophyta</taxon>
        <taxon>core chlorophytes</taxon>
        <taxon>Chlorophyceae</taxon>
        <taxon>CS clade</taxon>
        <taxon>Chlamydomonadales</taxon>
        <taxon>Haematococcaceae</taxon>
        <taxon>Haematococcus</taxon>
    </lineage>
</organism>
<proteinExistence type="predicted"/>
<feature type="region of interest" description="Disordered" evidence="1">
    <location>
        <begin position="163"/>
        <end position="185"/>
    </location>
</feature>
<dbReference type="AlphaFoldDB" id="A0A699Z7A1"/>
<gene>
    <name evidence="2" type="ORF">HaLaN_11253</name>
</gene>
<feature type="non-terminal residue" evidence="2">
    <location>
        <position position="1"/>
    </location>
</feature>
<protein>
    <submittedName>
        <fullName evidence="2">Uncharacterized protein</fullName>
    </submittedName>
</protein>
<feature type="region of interest" description="Disordered" evidence="1">
    <location>
        <begin position="1"/>
        <end position="141"/>
    </location>
</feature>
<feature type="non-terminal residue" evidence="2">
    <location>
        <position position="215"/>
    </location>
</feature>
<comment type="caution">
    <text evidence="2">The sequence shown here is derived from an EMBL/GenBank/DDBJ whole genome shotgun (WGS) entry which is preliminary data.</text>
</comment>
<dbReference type="EMBL" id="BLLF01000805">
    <property type="protein sequence ID" value="GFH15088.1"/>
    <property type="molecule type" value="Genomic_DNA"/>
</dbReference>
<evidence type="ECO:0000313" key="2">
    <source>
        <dbReference type="EMBL" id="GFH15088.1"/>
    </source>
</evidence>